<comment type="caution">
    <text evidence="1">The sequence shown here is derived from an EMBL/GenBank/DDBJ whole genome shotgun (WGS) entry which is preliminary data.</text>
</comment>
<dbReference type="RefSeq" id="WP_136936108.1">
    <property type="nucleotide sequence ID" value="NZ_SSMQ01000116.1"/>
</dbReference>
<reference evidence="1 2" key="1">
    <citation type="submission" date="2019-04" db="EMBL/GenBank/DDBJ databases">
        <authorList>
            <person name="Li Y."/>
            <person name="Wang J."/>
        </authorList>
    </citation>
    <scope>NUCLEOTIDE SEQUENCE [LARGE SCALE GENOMIC DNA]</scope>
    <source>
        <strain evidence="1 2">DSM 14668</strain>
    </source>
</reference>
<evidence type="ECO:0000313" key="1">
    <source>
        <dbReference type="EMBL" id="TKC93704.1"/>
    </source>
</evidence>
<gene>
    <name evidence="1" type="ORF">E8A74_49010</name>
</gene>
<sequence length="178" mass="18773">MTLTRLTILSLAGVTTTAFGVYTLTPFPLMPMHAMHMAPLSVPAVVDPFQAVEATPEEPVFPIRVAEVAPRPTALPVSAPALRDGLTSAQPSAVVLPAEQAAVALPQQQAPSAAPLVAAPHQVPAGQFDEAAMRRSLERRVGSGTATEPDIKLLVAICRHQRDADCVGRATSMLTRRD</sequence>
<organism evidence="1 2">
    <name type="scientific">Polyangium fumosum</name>
    <dbReference type="NCBI Taxonomy" id="889272"/>
    <lineage>
        <taxon>Bacteria</taxon>
        <taxon>Pseudomonadati</taxon>
        <taxon>Myxococcota</taxon>
        <taxon>Polyangia</taxon>
        <taxon>Polyangiales</taxon>
        <taxon>Polyangiaceae</taxon>
        <taxon>Polyangium</taxon>
    </lineage>
</organism>
<protein>
    <submittedName>
        <fullName evidence="1">Uncharacterized protein</fullName>
    </submittedName>
</protein>
<dbReference type="Proteomes" id="UP000309215">
    <property type="component" value="Unassembled WGS sequence"/>
</dbReference>
<proteinExistence type="predicted"/>
<accession>A0A4U1IIL4</accession>
<name>A0A4U1IIL4_9BACT</name>
<dbReference type="AlphaFoldDB" id="A0A4U1IIL4"/>
<keyword evidence="2" id="KW-1185">Reference proteome</keyword>
<evidence type="ECO:0000313" key="2">
    <source>
        <dbReference type="Proteomes" id="UP000309215"/>
    </source>
</evidence>
<dbReference type="EMBL" id="SSMQ01000116">
    <property type="protein sequence ID" value="TKC93704.1"/>
    <property type="molecule type" value="Genomic_DNA"/>
</dbReference>